<protein>
    <submittedName>
        <fullName evidence="3">GNAT family N-acetyltransferase</fullName>
    </submittedName>
</protein>
<proteinExistence type="predicted"/>
<feature type="compositionally biased region" description="Low complexity" evidence="1">
    <location>
        <begin position="73"/>
        <end position="103"/>
    </location>
</feature>
<dbReference type="Pfam" id="PF08445">
    <property type="entry name" value="FR47"/>
    <property type="match status" value="1"/>
</dbReference>
<dbReference type="AlphaFoldDB" id="A0A956RQ76"/>
<evidence type="ECO:0000313" key="4">
    <source>
        <dbReference type="Proteomes" id="UP000697710"/>
    </source>
</evidence>
<dbReference type="InterPro" id="IPR016181">
    <property type="entry name" value="Acyl_CoA_acyltransferase"/>
</dbReference>
<dbReference type="GO" id="GO:0016747">
    <property type="term" value="F:acyltransferase activity, transferring groups other than amino-acyl groups"/>
    <property type="evidence" value="ECO:0007669"/>
    <property type="project" value="InterPro"/>
</dbReference>
<dbReference type="SUPFAM" id="SSF55729">
    <property type="entry name" value="Acyl-CoA N-acyltransferases (Nat)"/>
    <property type="match status" value="1"/>
</dbReference>
<reference evidence="3" key="2">
    <citation type="journal article" date="2021" name="Microbiome">
        <title>Successional dynamics and alternative stable states in a saline activated sludge microbial community over 9 years.</title>
        <authorList>
            <person name="Wang Y."/>
            <person name="Ye J."/>
            <person name="Ju F."/>
            <person name="Liu L."/>
            <person name="Boyd J.A."/>
            <person name="Deng Y."/>
            <person name="Parks D.H."/>
            <person name="Jiang X."/>
            <person name="Yin X."/>
            <person name="Woodcroft B.J."/>
            <person name="Tyson G.W."/>
            <person name="Hugenholtz P."/>
            <person name="Polz M.F."/>
            <person name="Zhang T."/>
        </authorList>
    </citation>
    <scope>NUCLEOTIDE SEQUENCE</scope>
    <source>
        <strain evidence="3">HKST-UBA01</strain>
    </source>
</reference>
<accession>A0A956RQ76</accession>
<dbReference type="EMBL" id="JAGQHR010000531">
    <property type="protein sequence ID" value="MCA9728968.1"/>
    <property type="molecule type" value="Genomic_DNA"/>
</dbReference>
<evidence type="ECO:0000313" key="3">
    <source>
        <dbReference type="EMBL" id="MCA9728968.1"/>
    </source>
</evidence>
<dbReference type="PANTHER" id="PTHR43617">
    <property type="entry name" value="L-AMINO ACID N-ACETYLTRANSFERASE"/>
    <property type="match status" value="1"/>
</dbReference>
<dbReference type="InterPro" id="IPR013653">
    <property type="entry name" value="GCN5-like_dom"/>
</dbReference>
<dbReference type="InterPro" id="IPR050276">
    <property type="entry name" value="MshD_Acetyltransferase"/>
</dbReference>
<feature type="domain" description="N-acetyltransferase" evidence="2">
    <location>
        <begin position="120"/>
        <end position="203"/>
    </location>
</feature>
<name>A0A956RQ76_UNCEI</name>
<sequence length="203" mass="21478">MALVDARAIESASIAAREPATARQPRVDRLAPSDRSAVESFYAAAYPKNWFDPSMLETGCYFGIRDPGTIRDTPSSGSSHTPSSGGSHTPSSGSSHAPPSGGSDSEDDDSPAPAAPLVCVAGVHVFSPTYHVAALGNIATHPSFRRRGFGARVTAELCRHLATRVKTIGLNVHADNAAAIACYRKLGFEEIARFEEVTLARRD</sequence>
<dbReference type="InterPro" id="IPR000182">
    <property type="entry name" value="GNAT_dom"/>
</dbReference>
<organism evidence="3 4">
    <name type="scientific">Eiseniibacteriota bacterium</name>
    <dbReference type="NCBI Taxonomy" id="2212470"/>
    <lineage>
        <taxon>Bacteria</taxon>
        <taxon>Candidatus Eiseniibacteriota</taxon>
    </lineage>
</organism>
<evidence type="ECO:0000256" key="1">
    <source>
        <dbReference type="SAM" id="MobiDB-lite"/>
    </source>
</evidence>
<feature type="region of interest" description="Disordered" evidence="1">
    <location>
        <begin position="67"/>
        <end position="113"/>
    </location>
</feature>
<dbReference type="CDD" id="cd04301">
    <property type="entry name" value="NAT_SF"/>
    <property type="match status" value="1"/>
</dbReference>
<dbReference type="Gene3D" id="3.40.630.30">
    <property type="match status" value="1"/>
</dbReference>
<feature type="region of interest" description="Disordered" evidence="1">
    <location>
        <begin position="14"/>
        <end position="34"/>
    </location>
</feature>
<comment type="caution">
    <text evidence="3">The sequence shown here is derived from an EMBL/GenBank/DDBJ whole genome shotgun (WGS) entry which is preliminary data.</text>
</comment>
<evidence type="ECO:0000259" key="2">
    <source>
        <dbReference type="PROSITE" id="PS51186"/>
    </source>
</evidence>
<dbReference type="Proteomes" id="UP000697710">
    <property type="component" value="Unassembled WGS sequence"/>
</dbReference>
<reference evidence="3" key="1">
    <citation type="submission" date="2020-04" db="EMBL/GenBank/DDBJ databases">
        <authorList>
            <person name="Zhang T."/>
        </authorList>
    </citation>
    <scope>NUCLEOTIDE SEQUENCE</scope>
    <source>
        <strain evidence="3">HKST-UBA01</strain>
    </source>
</reference>
<gene>
    <name evidence="3" type="ORF">KC729_14850</name>
</gene>
<dbReference type="PROSITE" id="PS51186">
    <property type="entry name" value="GNAT"/>
    <property type="match status" value="1"/>
</dbReference>